<dbReference type="Proteomes" id="UP001321486">
    <property type="component" value="Chromosome"/>
</dbReference>
<dbReference type="InterPro" id="IPR050744">
    <property type="entry name" value="AI-2_Isomerase_LsrG"/>
</dbReference>
<proteinExistence type="predicted"/>
<reference evidence="3" key="1">
    <citation type="journal article" date="2019" name="Int. J. Syst. Evol. Microbiol.">
        <title>The Global Catalogue of Microorganisms (GCM) 10K type strain sequencing project: providing services to taxonomists for standard genome sequencing and annotation.</title>
        <authorList>
            <consortium name="The Broad Institute Genomics Platform"/>
            <consortium name="The Broad Institute Genome Sequencing Center for Infectious Disease"/>
            <person name="Wu L."/>
            <person name="Ma J."/>
        </authorList>
    </citation>
    <scope>NUCLEOTIDE SEQUENCE [LARGE SCALE GENOMIC DNA]</scope>
    <source>
        <strain evidence="3">NBRC 108728</strain>
    </source>
</reference>
<organism evidence="2 3">
    <name type="scientific">Frondihabitans sucicola</name>
    <dbReference type="NCBI Taxonomy" id="1268041"/>
    <lineage>
        <taxon>Bacteria</taxon>
        <taxon>Bacillati</taxon>
        <taxon>Actinomycetota</taxon>
        <taxon>Actinomycetes</taxon>
        <taxon>Micrococcales</taxon>
        <taxon>Microbacteriaceae</taxon>
        <taxon>Frondihabitans</taxon>
    </lineage>
</organism>
<dbReference type="EMBL" id="AP027732">
    <property type="protein sequence ID" value="BDZ49589.1"/>
    <property type="molecule type" value="Genomic_DNA"/>
</dbReference>
<evidence type="ECO:0000313" key="2">
    <source>
        <dbReference type="EMBL" id="BDZ49589.1"/>
    </source>
</evidence>
<dbReference type="InterPro" id="IPR007138">
    <property type="entry name" value="ABM_dom"/>
</dbReference>
<dbReference type="Pfam" id="PF03992">
    <property type="entry name" value="ABM"/>
    <property type="match status" value="1"/>
</dbReference>
<name>A0ABM8GMJ3_9MICO</name>
<dbReference type="InterPro" id="IPR011008">
    <property type="entry name" value="Dimeric_a/b-barrel"/>
</dbReference>
<accession>A0ABM8GMJ3</accession>
<gene>
    <name evidence="2" type="ORF">GCM10025867_18300</name>
</gene>
<evidence type="ECO:0000259" key="1">
    <source>
        <dbReference type="PROSITE" id="PS51725"/>
    </source>
</evidence>
<evidence type="ECO:0000313" key="3">
    <source>
        <dbReference type="Proteomes" id="UP001321486"/>
    </source>
</evidence>
<feature type="domain" description="ABM" evidence="1">
    <location>
        <begin position="4"/>
        <end position="93"/>
    </location>
</feature>
<dbReference type="PANTHER" id="PTHR33336">
    <property type="entry name" value="QUINOL MONOOXYGENASE YGIN-RELATED"/>
    <property type="match status" value="1"/>
</dbReference>
<keyword evidence="3" id="KW-1185">Reference proteome</keyword>
<dbReference type="PROSITE" id="PS51725">
    <property type="entry name" value="ABM"/>
    <property type="match status" value="1"/>
</dbReference>
<dbReference type="SUPFAM" id="SSF54909">
    <property type="entry name" value="Dimeric alpha+beta barrel"/>
    <property type="match status" value="1"/>
</dbReference>
<dbReference type="RefSeq" id="WP_286346347.1">
    <property type="nucleotide sequence ID" value="NZ_AP027732.1"/>
</dbReference>
<dbReference type="PANTHER" id="PTHR33336:SF15">
    <property type="entry name" value="ABM DOMAIN-CONTAINING PROTEIN"/>
    <property type="match status" value="1"/>
</dbReference>
<dbReference type="Gene3D" id="3.30.70.100">
    <property type="match status" value="1"/>
</dbReference>
<protein>
    <recommendedName>
        <fullName evidence="1">ABM domain-containing protein</fullName>
    </recommendedName>
</protein>
<sequence>MSDLNVVAVITAKPGREDAVRSALRELVGPTLAEDGCLSYELFESQAESSVFVTIEKWRSQADLDEHVKSPHLAAAMTAAGDALAAAPAIHPLAPVA</sequence>